<gene>
    <name evidence="3" type="ORF">VNI00_018255</name>
</gene>
<dbReference type="EMBL" id="JAYKXP010000220">
    <property type="protein sequence ID" value="KAK7018765.1"/>
    <property type="molecule type" value="Genomic_DNA"/>
</dbReference>
<evidence type="ECO:0000313" key="4">
    <source>
        <dbReference type="Proteomes" id="UP001383192"/>
    </source>
</evidence>
<protein>
    <submittedName>
        <fullName evidence="3">Uncharacterized protein</fullName>
    </submittedName>
</protein>
<comment type="caution">
    <text evidence="3">The sequence shown here is derived from an EMBL/GenBank/DDBJ whole genome shotgun (WGS) entry which is preliminary data.</text>
</comment>
<evidence type="ECO:0000313" key="3">
    <source>
        <dbReference type="EMBL" id="KAK7018765.1"/>
    </source>
</evidence>
<reference evidence="3 4" key="1">
    <citation type="submission" date="2024-01" db="EMBL/GenBank/DDBJ databases">
        <title>A draft genome for a cacao thread blight-causing isolate of Paramarasmius palmivorus.</title>
        <authorList>
            <person name="Baruah I.K."/>
            <person name="Bukari Y."/>
            <person name="Amoako-Attah I."/>
            <person name="Meinhardt L.W."/>
            <person name="Bailey B.A."/>
            <person name="Cohen S.P."/>
        </authorList>
    </citation>
    <scope>NUCLEOTIDE SEQUENCE [LARGE SCALE GENOMIC DNA]</scope>
    <source>
        <strain evidence="3 4">GH-12</strain>
    </source>
</reference>
<keyword evidence="1" id="KW-0175">Coiled coil</keyword>
<feature type="compositionally biased region" description="Polar residues" evidence="2">
    <location>
        <begin position="8"/>
        <end position="30"/>
    </location>
</feature>
<feature type="coiled-coil region" evidence="1">
    <location>
        <begin position="72"/>
        <end position="120"/>
    </location>
</feature>
<sequence>MKTEEGHSSMSDTETSRLSSSFNAGKSASPKTPAFAGDADVESSITGSKPSVVKDNRGSDSASQAKDSLDLVLKLQLDLEMTRHLKREAEKERAVAEEQAQKARNDMISLQDKLNECQEEKRKLFSGLQKREAEIFQLKHGSTREPQITAERTLDPRETIELKDRMLALEAHVAELDAVLQEKTSFMDRLVRDVQTFIQCQTCCDYYSNENPPKTYA</sequence>
<dbReference type="Proteomes" id="UP001383192">
    <property type="component" value="Unassembled WGS sequence"/>
</dbReference>
<keyword evidence="4" id="KW-1185">Reference proteome</keyword>
<evidence type="ECO:0000256" key="1">
    <source>
        <dbReference type="SAM" id="Coils"/>
    </source>
</evidence>
<proteinExistence type="predicted"/>
<name>A0AAW0AZF4_9AGAR</name>
<evidence type="ECO:0000256" key="2">
    <source>
        <dbReference type="SAM" id="MobiDB-lite"/>
    </source>
</evidence>
<dbReference type="AlphaFoldDB" id="A0AAW0AZF4"/>
<organism evidence="3 4">
    <name type="scientific">Paramarasmius palmivorus</name>
    <dbReference type="NCBI Taxonomy" id="297713"/>
    <lineage>
        <taxon>Eukaryota</taxon>
        <taxon>Fungi</taxon>
        <taxon>Dikarya</taxon>
        <taxon>Basidiomycota</taxon>
        <taxon>Agaricomycotina</taxon>
        <taxon>Agaricomycetes</taxon>
        <taxon>Agaricomycetidae</taxon>
        <taxon>Agaricales</taxon>
        <taxon>Marasmiineae</taxon>
        <taxon>Marasmiaceae</taxon>
        <taxon>Paramarasmius</taxon>
    </lineage>
</organism>
<feature type="region of interest" description="Disordered" evidence="2">
    <location>
        <begin position="1"/>
        <end position="67"/>
    </location>
</feature>
<accession>A0AAW0AZF4</accession>